<evidence type="ECO:0000256" key="1">
    <source>
        <dbReference type="SAM" id="MobiDB-lite"/>
    </source>
</evidence>
<name>A0A150NZL9_SORCE</name>
<evidence type="ECO:0000313" key="3">
    <source>
        <dbReference type="Proteomes" id="UP000075604"/>
    </source>
</evidence>
<proteinExistence type="predicted"/>
<dbReference type="AlphaFoldDB" id="A0A150NZL9"/>
<organism evidence="2 3">
    <name type="scientific">Sorangium cellulosum</name>
    <name type="common">Polyangium cellulosum</name>
    <dbReference type="NCBI Taxonomy" id="56"/>
    <lineage>
        <taxon>Bacteria</taxon>
        <taxon>Pseudomonadati</taxon>
        <taxon>Myxococcota</taxon>
        <taxon>Polyangia</taxon>
        <taxon>Polyangiales</taxon>
        <taxon>Polyangiaceae</taxon>
        <taxon>Sorangium</taxon>
    </lineage>
</organism>
<dbReference type="EMBL" id="JELX01004469">
    <property type="protein sequence ID" value="KYF47775.1"/>
    <property type="molecule type" value="Genomic_DNA"/>
</dbReference>
<evidence type="ECO:0000313" key="2">
    <source>
        <dbReference type="EMBL" id="KYF47775.1"/>
    </source>
</evidence>
<protein>
    <submittedName>
        <fullName evidence="2">Uncharacterized protein</fullName>
    </submittedName>
</protein>
<sequence length="129" mass="14393">MTRRLGDTGRRYLRYRRALDGALCDEALRPHLDRLFDGLWFIFTADGRLKPEETALLAAVLRQLPASARAGLNERLADDIAWIEGLRGVPEGARAPLLCALEPGRGRCATGRSARTGWSASRSRRRGHR</sequence>
<reference evidence="2 3" key="1">
    <citation type="submission" date="2014-02" db="EMBL/GenBank/DDBJ databases">
        <title>The small core and large imbalanced accessory genome model reveals a collaborative survival strategy of Sorangium cellulosum strains in nature.</title>
        <authorList>
            <person name="Han K."/>
            <person name="Peng R."/>
            <person name="Blom J."/>
            <person name="Li Y.-Z."/>
        </authorList>
    </citation>
    <scope>NUCLEOTIDE SEQUENCE [LARGE SCALE GENOMIC DNA]</scope>
    <source>
        <strain evidence="2 3">So0157-18</strain>
    </source>
</reference>
<comment type="caution">
    <text evidence="2">The sequence shown here is derived from an EMBL/GenBank/DDBJ whole genome shotgun (WGS) entry which is preliminary data.</text>
</comment>
<feature type="region of interest" description="Disordered" evidence="1">
    <location>
        <begin position="108"/>
        <end position="129"/>
    </location>
</feature>
<dbReference type="Proteomes" id="UP000075604">
    <property type="component" value="Unassembled WGS sequence"/>
</dbReference>
<gene>
    <name evidence="2" type="ORF">BE04_09320</name>
</gene>
<accession>A0A150NZL9</accession>